<dbReference type="EMBL" id="BPLR01000332">
    <property type="protein sequence ID" value="GIY93960.1"/>
    <property type="molecule type" value="Genomic_DNA"/>
</dbReference>
<sequence>QITTASDLRGDRIGLSGVAAGLQGRHGQNSQTGQ</sequence>
<proteinExistence type="predicted"/>
<evidence type="ECO:0000313" key="2">
    <source>
        <dbReference type="Proteomes" id="UP001054945"/>
    </source>
</evidence>
<dbReference type="AlphaFoldDB" id="A0AAV4XJ64"/>
<protein>
    <submittedName>
        <fullName evidence="1">Uncharacterized protein</fullName>
    </submittedName>
</protein>
<dbReference type="Proteomes" id="UP001054945">
    <property type="component" value="Unassembled WGS sequence"/>
</dbReference>
<evidence type="ECO:0000313" key="1">
    <source>
        <dbReference type="EMBL" id="GIY93960.1"/>
    </source>
</evidence>
<keyword evidence="2" id="KW-1185">Reference proteome</keyword>
<name>A0AAV4XJ64_CAEEX</name>
<reference evidence="1 2" key="1">
    <citation type="submission" date="2021-06" db="EMBL/GenBank/DDBJ databases">
        <title>Caerostris extrusa draft genome.</title>
        <authorList>
            <person name="Kono N."/>
            <person name="Arakawa K."/>
        </authorList>
    </citation>
    <scope>NUCLEOTIDE SEQUENCE [LARGE SCALE GENOMIC DNA]</scope>
</reference>
<gene>
    <name evidence="1" type="ORF">CEXT_684651</name>
</gene>
<accession>A0AAV4XJ64</accession>
<feature type="non-terminal residue" evidence="1">
    <location>
        <position position="1"/>
    </location>
</feature>
<organism evidence="1 2">
    <name type="scientific">Caerostris extrusa</name>
    <name type="common">Bark spider</name>
    <name type="synonym">Caerostris bankana</name>
    <dbReference type="NCBI Taxonomy" id="172846"/>
    <lineage>
        <taxon>Eukaryota</taxon>
        <taxon>Metazoa</taxon>
        <taxon>Ecdysozoa</taxon>
        <taxon>Arthropoda</taxon>
        <taxon>Chelicerata</taxon>
        <taxon>Arachnida</taxon>
        <taxon>Araneae</taxon>
        <taxon>Araneomorphae</taxon>
        <taxon>Entelegynae</taxon>
        <taxon>Araneoidea</taxon>
        <taxon>Araneidae</taxon>
        <taxon>Caerostris</taxon>
    </lineage>
</organism>
<comment type="caution">
    <text evidence="1">The sequence shown here is derived from an EMBL/GenBank/DDBJ whole genome shotgun (WGS) entry which is preliminary data.</text>
</comment>